<dbReference type="InterPro" id="IPR029063">
    <property type="entry name" value="SAM-dependent_MTases_sf"/>
</dbReference>
<keyword evidence="1" id="KW-0489">Methyltransferase</keyword>
<evidence type="ECO:0000313" key="1">
    <source>
        <dbReference type="EMBL" id="MBA6152719.1"/>
    </source>
</evidence>
<evidence type="ECO:0000313" key="2">
    <source>
        <dbReference type="Proteomes" id="UP000541857"/>
    </source>
</evidence>
<organism evidence="1 2">
    <name type="scientific">Gelidibacter maritimus</name>
    <dbReference type="NCBI Taxonomy" id="2761487"/>
    <lineage>
        <taxon>Bacteria</taxon>
        <taxon>Pseudomonadati</taxon>
        <taxon>Bacteroidota</taxon>
        <taxon>Flavobacteriia</taxon>
        <taxon>Flavobacteriales</taxon>
        <taxon>Flavobacteriaceae</taxon>
        <taxon>Gelidibacter</taxon>
    </lineage>
</organism>
<name>A0A7W2M4S0_9FLAO</name>
<keyword evidence="1" id="KW-0808">Transferase</keyword>
<reference evidence="1 2" key="1">
    <citation type="submission" date="2020-07" db="EMBL/GenBank/DDBJ databases">
        <title>Bacterium isolated from marine sediment.</title>
        <authorList>
            <person name="Shang D."/>
        </authorList>
    </citation>
    <scope>NUCLEOTIDE SEQUENCE [LARGE SCALE GENOMIC DNA]</scope>
    <source>
        <strain evidence="1 2">F6074</strain>
    </source>
</reference>
<dbReference type="Proteomes" id="UP000541857">
    <property type="component" value="Unassembled WGS sequence"/>
</dbReference>
<gene>
    <name evidence="1" type="ORF">H3Z82_08290</name>
</gene>
<dbReference type="CDD" id="cd02440">
    <property type="entry name" value="AdoMet_MTases"/>
    <property type="match status" value="1"/>
</dbReference>
<dbReference type="EMBL" id="JACGLT010000005">
    <property type="protein sequence ID" value="MBA6152719.1"/>
    <property type="molecule type" value="Genomic_DNA"/>
</dbReference>
<dbReference type="Pfam" id="PF13578">
    <property type="entry name" value="Methyltransf_24"/>
    <property type="match status" value="1"/>
</dbReference>
<accession>A0A7W2M4S0</accession>
<dbReference type="RefSeq" id="WP_182204723.1">
    <property type="nucleotide sequence ID" value="NZ_JACGLT010000005.1"/>
</dbReference>
<dbReference type="AlphaFoldDB" id="A0A7W2M4S0"/>
<dbReference type="SUPFAM" id="SSF53335">
    <property type="entry name" value="S-adenosyl-L-methionine-dependent methyltransferases"/>
    <property type="match status" value="1"/>
</dbReference>
<sequence length="256" mass="29447">MHQLLSYIKFLLKSKNQHGVHSPFVYDLVTTCFYDRKKHTEYQAIAAYRSELLQNPKKIRITDFGSGSKIFKSDERAVNAIARTSGTTLKNTKLLFRIVRYFQSPSILELGTNLGIATHAMALANPKASITTIEGCSEILNVANQQFSNKRISNVTTIQGDFTSKIQELTQDKWDLIFFDGHHSKEATLRYFEILLSKAHNDSVFIFDDIYWSKGMTEAWQIIKAHPKVTVTVDTFNWGIVFFRKEQAEEHFKIRV</sequence>
<comment type="caution">
    <text evidence="1">The sequence shown here is derived from an EMBL/GenBank/DDBJ whole genome shotgun (WGS) entry which is preliminary data.</text>
</comment>
<proteinExistence type="predicted"/>
<keyword evidence="2" id="KW-1185">Reference proteome</keyword>
<dbReference type="GO" id="GO:0032259">
    <property type="term" value="P:methylation"/>
    <property type="evidence" value="ECO:0007669"/>
    <property type="project" value="UniProtKB-KW"/>
</dbReference>
<protein>
    <submittedName>
        <fullName evidence="1">Class I SAM-dependent methyltransferase</fullName>
    </submittedName>
</protein>
<dbReference type="GO" id="GO:0008168">
    <property type="term" value="F:methyltransferase activity"/>
    <property type="evidence" value="ECO:0007669"/>
    <property type="project" value="UniProtKB-KW"/>
</dbReference>
<dbReference type="Gene3D" id="3.40.50.150">
    <property type="entry name" value="Vaccinia Virus protein VP39"/>
    <property type="match status" value="1"/>
</dbReference>